<keyword evidence="3" id="KW-1185">Reference proteome</keyword>
<dbReference type="Proteomes" id="UP000226079">
    <property type="component" value="Unassembled WGS sequence"/>
</dbReference>
<organism evidence="2 3">
    <name type="scientific">Propionicimonas paludicola</name>
    <dbReference type="NCBI Taxonomy" id="185243"/>
    <lineage>
        <taxon>Bacteria</taxon>
        <taxon>Bacillati</taxon>
        <taxon>Actinomycetota</taxon>
        <taxon>Actinomycetes</taxon>
        <taxon>Propionibacteriales</taxon>
        <taxon>Nocardioidaceae</taxon>
        <taxon>Propionicimonas</taxon>
    </lineage>
</organism>
<comment type="caution">
    <text evidence="2">The sequence shown here is derived from an EMBL/GenBank/DDBJ whole genome shotgun (WGS) entry which is preliminary data.</text>
</comment>
<accession>A0A2A9CV30</accession>
<evidence type="ECO:0000259" key="1">
    <source>
        <dbReference type="Pfam" id="PF24740"/>
    </source>
</evidence>
<evidence type="ECO:0000313" key="3">
    <source>
        <dbReference type="Proteomes" id="UP000226079"/>
    </source>
</evidence>
<dbReference type="EMBL" id="PDJC01000001">
    <property type="protein sequence ID" value="PFG17480.1"/>
    <property type="molecule type" value="Genomic_DNA"/>
</dbReference>
<reference evidence="2 3" key="1">
    <citation type="submission" date="2017-10" db="EMBL/GenBank/DDBJ databases">
        <title>Sequencing the genomes of 1000 actinobacteria strains.</title>
        <authorList>
            <person name="Klenk H.-P."/>
        </authorList>
    </citation>
    <scope>NUCLEOTIDE SEQUENCE [LARGE SCALE GENOMIC DNA]</scope>
    <source>
        <strain evidence="2 3">DSM 15597</strain>
    </source>
</reference>
<protein>
    <recommendedName>
        <fullName evidence="1">DUF7691 domain-containing protein</fullName>
    </recommendedName>
</protein>
<evidence type="ECO:0000313" key="2">
    <source>
        <dbReference type="EMBL" id="PFG17480.1"/>
    </source>
</evidence>
<name>A0A2A9CV30_9ACTN</name>
<dbReference type="AlphaFoldDB" id="A0A2A9CV30"/>
<sequence length="211" mass="22601">MSTLWLYAVTIDEVRGIFGADPLLADRLRATATRRFAEQAPATPGLLGKLGPAFRRHPGAPITRPNVPTAAEVDALLASRYLPPDRLGAAWVLLLAWLDELAPNGLALPMTGQQLADFDFDLACSGVSSRLGLTDLLKAGLGVPLAPGPGWSAGWVPAEHAAAIAPSWRPCVSELPPARRELADTILDWLEARPGWTQQPPWPDLVAVFQP</sequence>
<dbReference type="RefSeq" id="WP_098460905.1">
    <property type="nucleotide sequence ID" value="NZ_PDJC01000001.1"/>
</dbReference>
<proteinExistence type="predicted"/>
<dbReference type="Pfam" id="PF24740">
    <property type="entry name" value="DUF7691"/>
    <property type="match status" value="1"/>
</dbReference>
<gene>
    <name evidence="2" type="ORF">ATK74_2051</name>
</gene>
<dbReference type="OrthoDB" id="3723918at2"/>
<dbReference type="InterPro" id="IPR056108">
    <property type="entry name" value="DUF7691"/>
</dbReference>
<feature type="domain" description="DUF7691" evidence="1">
    <location>
        <begin position="1"/>
        <end position="196"/>
    </location>
</feature>